<feature type="domain" description="J" evidence="6">
    <location>
        <begin position="10"/>
        <end position="79"/>
    </location>
</feature>
<dbReference type="PRINTS" id="PR00625">
    <property type="entry name" value="JDOMAIN"/>
</dbReference>
<keyword evidence="3" id="KW-0963">Cytoplasm</keyword>
<dbReference type="InterPro" id="IPR036869">
    <property type="entry name" value="J_dom_sf"/>
</dbReference>
<dbReference type="InterPro" id="IPR001623">
    <property type="entry name" value="DnaJ_domain"/>
</dbReference>
<dbReference type="SMART" id="SM00271">
    <property type="entry name" value="DnaJ"/>
    <property type="match status" value="1"/>
</dbReference>
<evidence type="ECO:0000313" key="8">
    <source>
        <dbReference type="Proteomes" id="UP000827092"/>
    </source>
</evidence>
<dbReference type="Pfam" id="PF00226">
    <property type="entry name" value="DnaJ"/>
    <property type="match status" value="1"/>
</dbReference>
<evidence type="ECO:0000256" key="2">
    <source>
        <dbReference type="ARBA" id="ARBA00004496"/>
    </source>
</evidence>
<reference evidence="7 8" key="1">
    <citation type="journal article" date="2022" name="Nat. Ecol. Evol.">
        <title>A masculinizing supergene underlies an exaggerated male reproductive morph in a spider.</title>
        <authorList>
            <person name="Hendrickx F."/>
            <person name="De Corte Z."/>
            <person name="Sonet G."/>
            <person name="Van Belleghem S.M."/>
            <person name="Kostlbacher S."/>
            <person name="Vangestel C."/>
        </authorList>
    </citation>
    <scope>NUCLEOTIDE SEQUENCE [LARGE SCALE GENOMIC DNA]</scope>
    <source>
        <strain evidence="7">W744_W776</strain>
    </source>
</reference>
<accession>A0AAV6UUA0</accession>
<dbReference type="PANTHER" id="PTHR44313:SF1">
    <property type="entry name" value="DNAJ HOMOLOG SUBFAMILY C MEMBER 17"/>
    <property type="match status" value="1"/>
</dbReference>
<protein>
    <recommendedName>
        <fullName evidence="6">J domain-containing protein</fullName>
    </recommendedName>
</protein>
<keyword evidence="8" id="KW-1185">Reference proteome</keyword>
<dbReference type="SUPFAM" id="SSF46565">
    <property type="entry name" value="Chaperone J-domain"/>
    <property type="match status" value="1"/>
</dbReference>
<keyword evidence="5" id="KW-0539">Nucleus</keyword>
<dbReference type="GO" id="GO:0005681">
    <property type="term" value="C:spliceosomal complex"/>
    <property type="evidence" value="ECO:0007669"/>
    <property type="project" value="TreeGrafter"/>
</dbReference>
<dbReference type="PANTHER" id="PTHR44313">
    <property type="entry name" value="DNAJ HOMOLOG SUBFAMILY C MEMBER 17"/>
    <property type="match status" value="1"/>
</dbReference>
<evidence type="ECO:0000313" key="7">
    <source>
        <dbReference type="EMBL" id="KAG8187223.1"/>
    </source>
</evidence>
<evidence type="ECO:0000259" key="6">
    <source>
        <dbReference type="PROSITE" id="PS50076"/>
    </source>
</evidence>
<keyword evidence="4" id="KW-0143">Chaperone</keyword>
<dbReference type="AlphaFoldDB" id="A0AAV6UUA0"/>
<proteinExistence type="predicted"/>
<comment type="caution">
    <text evidence="7">The sequence shown here is derived from an EMBL/GenBank/DDBJ whole genome shotgun (WGS) entry which is preliminary data.</text>
</comment>
<name>A0AAV6UUA0_9ARAC</name>
<dbReference type="EMBL" id="JAFNEN010000276">
    <property type="protein sequence ID" value="KAG8187223.1"/>
    <property type="molecule type" value="Genomic_DNA"/>
</dbReference>
<dbReference type="InterPro" id="IPR052094">
    <property type="entry name" value="Pre-mRNA-splicing_ERAD"/>
</dbReference>
<dbReference type="Proteomes" id="UP000827092">
    <property type="component" value="Unassembled WGS sequence"/>
</dbReference>
<comment type="subcellular location">
    <subcellularLocation>
        <location evidence="2">Cytoplasm</location>
    </subcellularLocation>
    <subcellularLocation>
        <location evidence="1">Nucleus</location>
    </subcellularLocation>
</comment>
<gene>
    <name evidence="7" type="ORF">JTE90_020654</name>
</gene>
<dbReference type="Gene3D" id="1.10.287.110">
    <property type="entry name" value="DnaJ domain"/>
    <property type="match status" value="1"/>
</dbReference>
<dbReference type="GO" id="GO:0005737">
    <property type="term" value="C:cytoplasm"/>
    <property type="evidence" value="ECO:0007669"/>
    <property type="project" value="UniProtKB-SubCell"/>
</dbReference>
<sequence length="207" mass="24045">MDGRQFPREPDHPTLRWKFASISYRSRSQIRKLFRKLALTCHPDKHPNDPNAAESFKFLNAVVEFLTDKDKRACYDIHWEAKLREERQRQRQEQSYGQFYQGSYDQFNGANFTNGTGFFSGASTSYWEYAGRRSSEPVYEEFQSKHGRPNFGGGISRTIYGRKICVIIISPLVEKALVLLASSSFQSMLCLFIFVNSCISFHFCNFI</sequence>
<dbReference type="GO" id="GO:0000390">
    <property type="term" value="P:spliceosomal complex disassembly"/>
    <property type="evidence" value="ECO:0007669"/>
    <property type="project" value="TreeGrafter"/>
</dbReference>
<evidence type="ECO:0000256" key="1">
    <source>
        <dbReference type="ARBA" id="ARBA00004123"/>
    </source>
</evidence>
<evidence type="ECO:0000256" key="5">
    <source>
        <dbReference type="ARBA" id="ARBA00023242"/>
    </source>
</evidence>
<dbReference type="CDD" id="cd06257">
    <property type="entry name" value="DnaJ"/>
    <property type="match status" value="1"/>
</dbReference>
<organism evidence="7 8">
    <name type="scientific">Oedothorax gibbosus</name>
    <dbReference type="NCBI Taxonomy" id="931172"/>
    <lineage>
        <taxon>Eukaryota</taxon>
        <taxon>Metazoa</taxon>
        <taxon>Ecdysozoa</taxon>
        <taxon>Arthropoda</taxon>
        <taxon>Chelicerata</taxon>
        <taxon>Arachnida</taxon>
        <taxon>Araneae</taxon>
        <taxon>Araneomorphae</taxon>
        <taxon>Entelegynae</taxon>
        <taxon>Araneoidea</taxon>
        <taxon>Linyphiidae</taxon>
        <taxon>Erigoninae</taxon>
        <taxon>Oedothorax</taxon>
    </lineage>
</organism>
<evidence type="ECO:0000256" key="4">
    <source>
        <dbReference type="ARBA" id="ARBA00023186"/>
    </source>
</evidence>
<evidence type="ECO:0000256" key="3">
    <source>
        <dbReference type="ARBA" id="ARBA00022490"/>
    </source>
</evidence>
<dbReference type="PROSITE" id="PS50076">
    <property type="entry name" value="DNAJ_2"/>
    <property type="match status" value="1"/>
</dbReference>